<feature type="transmembrane region" description="Helical" evidence="1">
    <location>
        <begin position="764"/>
        <end position="785"/>
    </location>
</feature>
<accession>A0A067C999</accession>
<reference evidence="2 3" key="1">
    <citation type="journal article" date="2013" name="PLoS Genet.">
        <title>Distinctive expansion of potential virulence genes in the genome of the oomycete fish pathogen Saprolegnia parasitica.</title>
        <authorList>
            <person name="Jiang R.H."/>
            <person name="de Bruijn I."/>
            <person name="Haas B.J."/>
            <person name="Belmonte R."/>
            <person name="Lobach L."/>
            <person name="Christie J."/>
            <person name="van den Ackerveken G."/>
            <person name="Bottin A."/>
            <person name="Bulone V."/>
            <person name="Diaz-Moreno S.M."/>
            <person name="Dumas B."/>
            <person name="Fan L."/>
            <person name="Gaulin E."/>
            <person name="Govers F."/>
            <person name="Grenville-Briggs L.J."/>
            <person name="Horner N.R."/>
            <person name="Levin J.Z."/>
            <person name="Mammella M."/>
            <person name="Meijer H.J."/>
            <person name="Morris P."/>
            <person name="Nusbaum C."/>
            <person name="Oome S."/>
            <person name="Phillips A.J."/>
            <person name="van Rooyen D."/>
            <person name="Rzeszutek E."/>
            <person name="Saraiva M."/>
            <person name="Secombes C.J."/>
            <person name="Seidl M.F."/>
            <person name="Snel B."/>
            <person name="Stassen J.H."/>
            <person name="Sykes S."/>
            <person name="Tripathy S."/>
            <person name="van den Berg H."/>
            <person name="Vega-Arreguin J.C."/>
            <person name="Wawra S."/>
            <person name="Young S.K."/>
            <person name="Zeng Q."/>
            <person name="Dieguez-Uribeondo J."/>
            <person name="Russ C."/>
            <person name="Tyler B.M."/>
            <person name="van West P."/>
        </authorList>
    </citation>
    <scope>NUCLEOTIDE SEQUENCE [LARGE SCALE GENOMIC DNA]</scope>
    <source>
        <strain evidence="2 3">CBS 223.65</strain>
    </source>
</reference>
<dbReference type="KEGG" id="spar:SPRG_07793"/>
<dbReference type="EMBL" id="KK583219">
    <property type="protein sequence ID" value="KDO27083.1"/>
    <property type="molecule type" value="Genomic_DNA"/>
</dbReference>
<dbReference type="OrthoDB" id="77620at2759"/>
<feature type="transmembrane region" description="Helical" evidence="1">
    <location>
        <begin position="939"/>
        <end position="957"/>
    </location>
</feature>
<feature type="transmembrane region" description="Helical" evidence="1">
    <location>
        <begin position="907"/>
        <end position="927"/>
    </location>
</feature>
<feature type="transmembrane region" description="Helical" evidence="1">
    <location>
        <begin position="1659"/>
        <end position="1681"/>
    </location>
</feature>
<evidence type="ECO:0000313" key="2">
    <source>
        <dbReference type="EMBL" id="KDO27083.1"/>
    </source>
</evidence>
<keyword evidence="1" id="KW-0472">Membrane</keyword>
<feature type="transmembrane region" description="Helical" evidence="1">
    <location>
        <begin position="1602"/>
        <end position="1623"/>
    </location>
</feature>
<feature type="transmembrane region" description="Helical" evidence="1">
    <location>
        <begin position="1491"/>
        <end position="1510"/>
    </location>
</feature>
<keyword evidence="1" id="KW-1133">Transmembrane helix</keyword>
<evidence type="ECO:0000256" key="1">
    <source>
        <dbReference type="SAM" id="Phobius"/>
    </source>
</evidence>
<protein>
    <submittedName>
        <fullName evidence="2">Uncharacterized protein</fullName>
    </submittedName>
</protein>
<proteinExistence type="predicted"/>
<dbReference type="PROSITE" id="PS51257">
    <property type="entry name" value="PROKAR_LIPOPROTEIN"/>
    <property type="match status" value="1"/>
</dbReference>
<dbReference type="RefSeq" id="XP_012202177.1">
    <property type="nucleotide sequence ID" value="XM_012346787.1"/>
</dbReference>
<dbReference type="VEuPathDB" id="FungiDB:SPRG_07793"/>
<keyword evidence="3" id="KW-1185">Reference proteome</keyword>
<organism evidence="2 3">
    <name type="scientific">Saprolegnia parasitica (strain CBS 223.65)</name>
    <dbReference type="NCBI Taxonomy" id="695850"/>
    <lineage>
        <taxon>Eukaryota</taxon>
        <taxon>Sar</taxon>
        <taxon>Stramenopiles</taxon>
        <taxon>Oomycota</taxon>
        <taxon>Saprolegniomycetes</taxon>
        <taxon>Saprolegniales</taxon>
        <taxon>Saprolegniaceae</taxon>
        <taxon>Saprolegnia</taxon>
    </lineage>
</organism>
<feature type="transmembrane region" description="Helical" evidence="1">
    <location>
        <begin position="1135"/>
        <end position="1153"/>
    </location>
</feature>
<feature type="transmembrane region" description="Helical" evidence="1">
    <location>
        <begin position="590"/>
        <end position="615"/>
    </location>
</feature>
<sequence length="1768" mass="195715">MGRFTTSLHLQTAGGLLYVLLSLACCVYYTRLLQPTFANDLWWAGYNVSGYQAFLIDLCNQFLMTNANGSLDVLSASAIVPKTYSTIDAFTSIYTPYMHDVLLGELTSIEYAVPHLRTLSTYWCMRMNVQHCWVDFNKTFEMAHTLLRQERCERRYRANAAVYLEAILRNQPWDAYLALWAGNGLRFNVAIQRGLQETMGGRSFLAQMATAANTTSVADELAYWQSYNLSIFELQWQSRWQPGVSETIVVSNALGMQENFTLKALDQVTGPWSSQSLFWMPLNDLYNGMILNRSLIRGTSRHFATNISASLPAINLEIYRGMADSRGNLVGKAWLFHTFIGPYMSVDVRYKLRPAPLVATYNRFQDVVSAHLATSTARFESFTRLPSVVLTPTPSRWQANYTFYGGDPMCVLGTGTSYVQQSFDFYDDCSQKTPLSAQPPPMSLLFALLAASTASSTFSIHAICALSTTPDPCVSMLSAGSRWLQELPIPDQISLMLESLSPVLQATDISFMQFAKASNGSWVLLQQPLLSAWDDPWTFYGWCFAADWATGIRQAASFEGDVSSIVLLSNAYTSQHYVTSGQPLETATKMIYYLVLTSTTWLVSVGGLALLYTLYSRFYITGRNLLCFNRLVGSVWAGRQLMLMRGTSAILILSTAQPKLEAQFGYSRLVESARSVWETGIIAGEATWLSYSLHEYLVIALPISFSRLYGPWTNALAWLTILIVSLASPVGIEMTLRRECVGNDMDYGLLCTAGTISTGSLHRLMLLVSLQVGIVVVSISLGCGVRRMCGVDKGDDDEEDQEESLLVSGLAQAFITADPHRPAAHIYDPVTCVLCGLLPLSYNGHRYVFDLKLWSLLPDTISTDPHTSQTAPEVTLAVTRPRSASVAFSVPSIDLIRVASGRRRLRALLATFGLLYMVASITGSVLYFEVSKVYLDNDLYWATFNVTGAHTFFATWLNEQLILRATAQSITLDNGSINLFGSFATPTAYVSTVNNYGAWLQHNELSAIEASIAGLRVSDACNAPWIFTPYCYLDWKKTWPMAYSHQRQMRCQDMETNAAVYLESVLRNIDWATFEFCWGSAFETAFGVDLRQSSEGVEWLHAVSSERLSLQDEITLWGQHNLSTFQVQWQNYKRIGAINSYAIVNAFGISYPMQLMALNGSYRWSSQTTYKMYWSLANDLSAIVSNASGIGGLSLLRTSPRFAFTNTSLQAVLTRNLTLMSPLSNALALVATTIGPFGVTDMVYLRVPVAVSSLVHDILHMARLSMGQSILAQAAFNKITPLGTSYPIPKKWLMPNYASFGGSPLCQEFVSSKVVSAGLTSVLSYDLPCLPTSPIQSKAIPTRQHYIVSAILSGLSASPPSDYRNICSFDPAYIALCLAYLNQTMHFIQTYMPTANASLASIAASTNALVHNLNIEFMIFAKVNASAPLALLHTNLLDPSEVGFGFLHGLISFQGDIGTLNILTDLQLPLLQQVQPWMLTQDFAEYCRAGVWYVTFLMLSVSALACVYMVTTRGAFEGLNMLELSRVGGIVWVGRPLLFLRSMTALCLLSTATFELQTSGYRSYFAAVPTPWYKIALAAGEVTWLVSVVNDIALVFTKEYSMYYTTANSILVWLIVATLAGAFPVEATVNLHQTCVVAQVDLQAVCSSGMIAIGQRDRLLLLSGIVVGCNMVCFGIVRLSVDKPPTRVRSLLLSSGAKYLFMHHNRVVQDVYYLDRASAVLAGIVTYRHGRRMYALDVKLWRLFSTPLSLANQSNSMLDSALPLRNAK</sequence>
<keyword evidence="1" id="KW-0812">Transmembrane</keyword>
<feature type="transmembrane region" description="Helical" evidence="1">
    <location>
        <begin position="1575"/>
        <end position="1596"/>
    </location>
</feature>
<feature type="transmembrane region" description="Helical" evidence="1">
    <location>
        <begin position="1173"/>
        <end position="1196"/>
    </location>
</feature>
<dbReference type="Proteomes" id="UP000030745">
    <property type="component" value="Unassembled WGS sequence"/>
</dbReference>
<feature type="transmembrane region" description="Helical" evidence="1">
    <location>
        <begin position="715"/>
        <end position="732"/>
    </location>
</feature>
<name>A0A067C999_SAPPC</name>
<gene>
    <name evidence="2" type="ORF">SPRG_07793</name>
</gene>
<evidence type="ECO:0000313" key="3">
    <source>
        <dbReference type="Proteomes" id="UP000030745"/>
    </source>
</evidence>
<dbReference type="GeneID" id="24130045"/>